<dbReference type="PANTHER" id="PTHR19879:SF9">
    <property type="entry name" value="TRANSCRIPTION INITIATION FACTOR TFIID SUBUNIT 5"/>
    <property type="match status" value="1"/>
</dbReference>
<feature type="coiled-coil region" evidence="7">
    <location>
        <begin position="195"/>
        <end position="268"/>
    </location>
</feature>
<evidence type="ECO:0000256" key="6">
    <source>
        <dbReference type="PROSITE-ProRule" id="PRU00221"/>
    </source>
</evidence>
<evidence type="ECO:0000259" key="8">
    <source>
        <dbReference type="Pfam" id="PF02176"/>
    </source>
</evidence>
<dbReference type="InterPro" id="IPR013083">
    <property type="entry name" value="Znf_RING/FYVE/PHD"/>
</dbReference>
<evidence type="ECO:0000313" key="9">
    <source>
        <dbReference type="EMBL" id="ETO32183.1"/>
    </source>
</evidence>
<evidence type="ECO:0000256" key="7">
    <source>
        <dbReference type="SAM" id="Coils"/>
    </source>
</evidence>
<feature type="repeat" description="WD" evidence="6">
    <location>
        <begin position="491"/>
        <end position="517"/>
    </location>
</feature>
<evidence type="ECO:0000256" key="5">
    <source>
        <dbReference type="ARBA" id="ARBA00022833"/>
    </source>
</evidence>
<dbReference type="Gene3D" id="3.30.40.10">
    <property type="entry name" value="Zinc/RING finger domain, C3HC4 (zinc finger)"/>
    <property type="match status" value="1"/>
</dbReference>
<dbReference type="InterPro" id="IPR019775">
    <property type="entry name" value="WD40_repeat_CS"/>
</dbReference>
<dbReference type="Proteomes" id="UP000023152">
    <property type="component" value="Unassembled WGS sequence"/>
</dbReference>
<dbReference type="SMART" id="SM00320">
    <property type="entry name" value="WD40"/>
    <property type="match status" value="6"/>
</dbReference>
<gene>
    <name evidence="9" type="ORF">RFI_04932</name>
</gene>
<feature type="repeat" description="WD" evidence="6">
    <location>
        <begin position="565"/>
        <end position="616"/>
    </location>
</feature>
<keyword evidence="7" id="KW-0175">Coiled coil</keyword>
<dbReference type="Pfam" id="PF02176">
    <property type="entry name" value="zf-TRAF"/>
    <property type="match status" value="1"/>
</dbReference>
<dbReference type="InterPro" id="IPR015943">
    <property type="entry name" value="WD40/YVTN_repeat-like_dom_sf"/>
</dbReference>
<dbReference type="PROSITE" id="PS00678">
    <property type="entry name" value="WD_REPEATS_1"/>
    <property type="match status" value="5"/>
</dbReference>
<proteinExistence type="predicted"/>
<feature type="repeat" description="WD" evidence="6">
    <location>
        <begin position="518"/>
        <end position="564"/>
    </location>
</feature>
<dbReference type="EMBL" id="ASPP01004416">
    <property type="protein sequence ID" value="ETO32183.1"/>
    <property type="molecule type" value="Genomic_DNA"/>
</dbReference>
<dbReference type="InterPro" id="IPR001293">
    <property type="entry name" value="Znf_TRAF"/>
</dbReference>
<keyword evidence="3" id="KW-0677">Repeat</keyword>
<keyword evidence="1 6" id="KW-0853">WD repeat</keyword>
<feature type="domain" description="TRAF-type" evidence="8">
    <location>
        <begin position="131"/>
        <end position="179"/>
    </location>
</feature>
<evidence type="ECO:0000256" key="3">
    <source>
        <dbReference type="ARBA" id="ARBA00022737"/>
    </source>
</evidence>
<dbReference type="PROSITE" id="PS50294">
    <property type="entry name" value="WD_REPEATS_REGION"/>
    <property type="match status" value="5"/>
</dbReference>
<feature type="repeat" description="WD" evidence="6">
    <location>
        <begin position="364"/>
        <end position="411"/>
    </location>
</feature>
<dbReference type="AlphaFoldDB" id="X6P219"/>
<dbReference type="InterPro" id="IPR001680">
    <property type="entry name" value="WD40_rpt"/>
</dbReference>
<dbReference type="PROSITE" id="PS50082">
    <property type="entry name" value="WD_REPEATS_2"/>
    <property type="match status" value="6"/>
</dbReference>
<reference evidence="9 10" key="1">
    <citation type="journal article" date="2013" name="Curr. Biol.">
        <title>The Genome of the Foraminiferan Reticulomyxa filosa.</title>
        <authorList>
            <person name="Glockner G."/>
            <person name="Hulsmann N."/>
            <person name="Schleicher M."/>
            <person name="Noegel A.A."/>
            <person name="Eichinger L."/>
            <person name="Gallinger C."/>
            <person name="Pawlowski J."/>
            <person name="Sierra R."/>
            <person name="Euteneuer U."/>
            <person name="Pillet L."/>
            <person name="Moustafa A."/>
            <person name="Platzer M."/>
            <person name="Groth M."/>
            <person name="Szafranski K."/>
            <person name="Schliwa M."/>
        </authorList>
    </citation>
    <scope>NUCLEOTIDE SEQUENCE [LARGE SCALE GENOMIC DNA]</scope>
</reference>
<keyword evidence="4" id="KW-0863">Zinc-finger</keyword>
<accession>X6P219</accession>
<dbReference type="Gene3D" id="2.130.10.10">
    <property type="entry name" value="YVTN repeat-like/Quinoprotein amine dehydrogenase"/>
    <property type="match status" value="2"/>
</dbReference>
<evidence type="ECO:0000256" key="4">
    <source>
        <dbReference type="ARBA" id="ARBA00022771"/>
    </source>
</evidence>
<dbReference type="GO" id="GO:0008270">
    <property type="term" value="F:zinc ion binding"/>
    <property type="evidence" value="ECO:0007669"/>
    <property type="project" value="UniProtKB-KW"/>
</dbReference>
<keyword evidence="5" id="KW-0862">Zinc</keyword>
<evidence type="ECO:0000313" key="10">
    <source>
        <dbReference type="Proteomes" id="UP000023152"/>
    </source>
</evidence>
<feature type="repeat" description="WD" evidence="6">
    <location>
        <begin position="412"/>
        <end position="455"/>
    </location>
</feature>
<dbReference type="InterPro" id="IPR020472">
    <property type="entry name" value="WD40_PAC1"/>
</dbReference>
<dbReference type="Pfam" id="PF00400">
    <property type="entry name" value="WD40"/>
    <property type="match status" value="6"/>
</dbReference>
<dbReference type="PRINTS" id="PR00320">
    <property type="entry name" value="GPROTEINBRPT"/>
</dbReference>
<dbReference type="SUPFAM" id="SSF50978">
    <property type="entry name" value="WD40 repeat-like"/>
    <property type="match status" value="1"/>
</dbReference>
<organism evidence="9 10">
    <name type="scientific">Reticulomyxa filosa</name>
    <dbReference type="NCBI Taxonomy" id="46433"/>
    <lineage>
        <taxon>Eukaryota</taxon>
        <taxon>Sar</taxon>
        <taxon>Rhizaria</taxon>
        <taxon>Retaria</taxon>
        <taxon>Foraminifera</taxon>
        <taxon>Monothalamids</taxon>
        <taxon>Reticulomyxidae</taxon>
        <taxon>Reticulomyxa</taxon>
    </lineage>
</organism>
<feature type="repeat" description="WD" evidence="6">
    <location>
        <begin position="320"/>
        <end position="363"/>
    </location>
</feature>
<dbReference type="CDD" id="cd00200">
    <property type="entry name" value="WD40"/>
    <property type="match status" value="1"/>
</dbReference>
<name>X6P219_RETFI</name>
<sequence length="668" mass="75978">MLNLENAKKKEESTIKVMSLPLQQQCFDKNWILKLKQPKQINHLMCLICGQIANNPIEISCPEHEKLDELLIAGENCLKQYLNNNNNVCPVQPHDSCQYVKSKVAQRQIAELNVICPMQFEQSVQQSSQHQQTIMCNFKGKIKDLNDHLENSCPIKLSNCWFKPFGCNHTCHKSRLNDHLISHLQFHFDLVIKSIESLKQHLQAHQNEIGQLQLQNEKLKLEIQLERKQSEEKITLIKEHSQAIQSEIEILKRDINDKIKRIQDNETEHRQIHANCHKSLQRMKLQQNQALLEDNDNPSPSLSSDFNIDLFRFSKQLKTFSGHSNVVWSVQYSPFDGGRFLCSGSSDSTARVWDVETTKQIHIFNGHSGNVHDVKFSAYNYCNYRHFTIFSASSDKTIRFWDIKTGKELQVLSEHTGPVYSIQFSSFNNGRYLCSGSGDKSIRLWDIQTFSSLNILNGHTDYVWCVEFSPLQSSSNDKDNANNGVGVIGGSGYTICSGSWDKTIRLWDVETGKELIVLEGSEGYVRSVKYSPYEATAGGNTVYSGSDDKMVRLWDIRSKKQTSIFKGHTSYVTCVVYPPYASSNDITGLGGNIIYSGSRDNTIRLWDIRVNKQFSLIKGSDSEDSGIFCVAFSSPEDALKSNEQNKNNRIEGNTLCYGSIKGLIRLRG</sequence>
<comment type="caution">
    <text evidence="9">The sequence shown here is derived from an EMBL/GenBank/DDBJ whole genome shotgun (WGS) entry which is preliminary data.</text>
</comment>
<evidence type="ECO:0000256" key="2">
    <source>
        <dbReference type="ARBA" id="ARBA00022723"/>
    </source>
</evidence>
<keyword evidence="10" id="KW-1185">Reference proteome</keyword>
<protein>
    <submittedName>
        <fullName evidence="9">G-protein beta WD-40 repeats containing protein</fullName>
    </submittedName>
</protein>
<dbReference type="InterPro" id="IPR036322">
    <property type="entry name" value="WD40_repeat_dom_sf"/>
</dbReference>
<evidence type="ECO:0000256" key="1">
    <source>
        <dbReference type="ARBA" id="ARBA00022574"/>
    </source>
</evidence>
<dbReference type="SUPFAM" id="SSF49599">
    <property type="entry name" value="TRAF domain-like"/>
    <property type="match status" value="1"/>
</dbReference>
<dbReference type="PANTHER" id="PTHR19879">
    <property type="entry name" value="TRANSCRIPTION INITIATION FACTOR TFIID"/>
    <property type="match status" value="1"/>
</dbReference>
<keyword evidence="2" id="KW-0479">Metal-binding</keyword>